<evidence type="ECO:0000256" key="1">
    <source>
        <dbReference type="ARBA" id="ARBA00010923"/>
    </source>
</evidence>
<evidence type="ECO:0000313" key="8">
    <source>
        <dbReference type="Proteomes" id="UP001385848"/>
    </source>
</evidence>
<accession>A0A5N1IC92</accession>
<dbReference type="EMBL" id="VYWW01000010">
    <property type="protein sequence ID" value="KAA9323233.1"/>
    <property type="molecule type" value="Genomic_DNA"/>
</dbReference>
<dbReference type="GO" id="GO:0009307">
    <property type="term" value="P:DNA restriction-modification system"/>
    <property type="evidence" value="ECO:0007669"/>
    <property type="project" value="UniProtKB-KW"/>
</dbReference>
<evidence type="ECO:0000256" key="3">
    <source>
        <dbReference type="ARBA" id="ARBA00023125"/>
    </source>
</evidence>
<dbReference type="EC" id="3.1.21.-" evidence="6"/>
<dbReference type="Gene3D" id="3.90.220.20">
    <property type="entry name" value="DNA methylase specificity domains"/>
    <property type="match status" value="2"/>
</dbReference>
<reference evidence="6 8" key="2">
    <citation type="submission" date="2024-04" db="EMBL/GenBank/DDBJ databases">
        <title>Three lactobacilli isolated from voided urine samples from females with type 2 diabetes.</title>
        <authorList>
            <person name="Kula A."/>
            <person name="Stegman N."/>
            <person name="Putonti C."/>
        </authorList>
    </citation>
    <scope>NUCLEOTIDE SEQUENCE [LARGE SCALE GENOMIC DNA]</scope>
    <source>
        <strain evidence="6 8">1855</strain>
    </source>
</reference>
<protein>
    <submittedName>
        <fullName evidence="5">Restriction endonuclease subunit S</fullName>
        <ecNumber evidence="6">3.1.21.-</ecNumber>
    </submittedName>
</protein>
<dbReference type="Pfam" id="PF01420">
    <property type="entry name" value="Methylase_S"/>
    <property type="match status" value="2"/>
</dbReference>
<evidence type="ECO:0000256" key="2">
    <source>
        <dbReference type="ARBA" id="ARBA00022747"/>
    </source>
</evidence>
<evidence type="ECO:0000313" key="7">
    <source>
        <dbReference type="Proteomes" id="UP000327236"/>
    </source>
</evidence>
<dbReference type="Proteomes" id="UP000327236">
    <property type="component" value="Unassembled WGS sequence"/>
</dbReference>
<dbReference type="InterPro" id="IPR052021">
    <property type="entry name" value="Type-I_RS_S_subunit"/>
</dbReference>
<keyword evidence="8" id="KW-1185">Reference proteome</keyword>
<dbReference type="Proteomes" id="UP001385848">
    <property type="component" value="Unassembled WGS sequence"/>
</dbReference>
<dbReference type="RefSeq" id="WP_006585687.1">
    <property type="nucleotide sequence ID" value="NZ_CATOUV010000001.1"/>
</dbReference>
<feature type="domain" description="Type I restriction modification DNA specificity" evidence="4">
    <location>
        <begin position="189"/>
        <end position="355"/>
    </location>
</feature>
<name>A0A5N1IC92_LACJE</name>
<keyword evidence="2" id="KW-0680">Restriction system</keyword>
<keyword evidence="5" id="KW-0255">Endonuclease</keyword>
<keyword evidence="5" id="KW-0540">Nuclease</keyword>
<comment type="caution">
    <text evidence="5">The sequence shown here is derived from an EMBL/GenBank/DDBJ whole genome shotgun (WGS) entry which is preliminary data.</text>
</comment>
<evidence type="ECO:0000259" key="4">
    <source>
        <dbReference type="Pfam" id="PF01420"/>
    </source>
</evidence>
<dbReference type="PANTHER" id="PTHR30408:SF13">
    <property type="entry name" value="TYPE I RESTRICTION ENZYME HINDI SPECIFICITY SUBUNIT"/>
    <property type="match status" value="1"/>
</dbReference>
<reference evidence="5 7" key="1">
    <citation type="submission" date="2019-09" db="EMBL/GenBank/DDBJ databases">
        <title>Draft genome sequence assemblies of isolates from the urinary tract.</title>
        <authorList>
            <person name="Mores C.R."/>
            <person name="Putonti C."/>
            <person name="Wolfe A.J."/>
        </authorList>
    </citation>
    <scope>NUCLEOTIDE SEQUENCE [LARGE SCALE GENOMIC DNA]</scope>
    <source>
        <strain evidence="5 7">UMB246</strain>
    </source>
</reference>
<dbReference type="PANTHER" id="PTHR30408">
    <property type="entry name" value="TYPE-1 RESTRICTION ENZYME ECOKI SPECIFICITY PROTEIN"/>
    <property type="match status" value="1"/>
</dbReference>
<gene>
    <name evidence="6" type="ORF">AAC431_03990</name>
    <name evidence="5" type="ORF">F6H94_03285</name>
</gene>
<dbReference type="GO" id="GO:0003677">
    <property type="term" value="F:DNA binding"/>
    <property type="evidence" value="ECO:0007669"/>
    <property type="project" value="UniProtKB-KW"/>
</dbReference>
<feature type="domain" description="Type I restriction modification DNA specificity" evidence="4">
    <location>
        <begin position="37"/>
        <end position="175"/>
    </location>
</feature>
<comment type="similarity">
    <text evidence="1">Belongs to the type-I restriction system S methylase family.</text>
</comment>
<dbReference type="InterPro" id="IPR044946">
    <property type="entry name" value="Restrct_endonuc_typeI_TRD_sf"/>
</dbReference>
<keyword evidence="6" id="KW-0378">Hydrolase</keyword>
<sequence>MKYKVSQIAEINSNSIKPKLYSGALNYEDTSSVTDNCFIRPIRYDNITEAPSRARRKAAIGDTVISTVRPNNLHYGFIDKNNCDWIYSTGFAVVHPDKKIVDPFYLFLLLSLKSTTQKLQDIGETSKSTYPAVKPDDIANLQFEIPSLEKQKKISFIFKNLYQKSKLNNQINDNLDDLMTTIFNNKIINSKFEVSSLTNIANYKNGLAMQKFRPTENSESLPVLKIRELNQGSTDNNSDRCSANIDPEVIVNTGDIIFSWSGTLLVKIWSGNKSGLNQHLFKVTSSEYPNWFIYEWTKFHLHKFQSIAAGKATTMGHIKRNDLKSSKVLIPDKVSFDKFNKIMSPIYEKRLELIKENQSLMTFKENLLTKYF</sequence>
<organism evidence="5 7">
    <name type="scientific">Lactobacillus jensenii</name>
    <dbReference type="NCBI Taxonomy" id="109790"/>
    <lineage>
        <taxon>Bacteria</taxon>
        <taxon>Bacillati</taxon>
        <taxon>Bacillota</taxon>
        <taxon>Bacilli</taxon>
        <taxon>Lactobacillales</taxon>
        <taxon>Lactobacillaceae</taxon>
        <taxon>Lactobacillus</taxon>
    </lineage>
</organism>
<evidence type="ECO:0000313" key="6">
    <source>
        <dbReference type="EMBL" id="MEL0565085.1"/>
    </source>
</evidence>
<dbReference type="InterPro" id="IPR000055">
    <property type="entry name" value="Restrct_endonuc_typeI_TRD"/>
</dbReference>
<dbReference type="GeneID" id="31743476"/>
<evidence type="ECO:0000313" key="5">
    <source>
        <dbReference type="EMBL" id="KAA9323233.1"/>
    </source>
</evidence>
<dbReference type="EMBL" id="JBBVUL010000006">
    <property type="protein sequence ID" value="MEL0565085.1"/>
    <property type="molecule type" value="Genomic_DNA"/>
</dbReference>
<dbReference type="GO" id="GO:0004519">
    <property type="term" value="F:endonuclease activity"/>
    <property type="evidence" value="ECO:0007669"/>
    <property type="project" value="UniProtKB-KW"/>
</dbReference>
<dbReference type="GO" id="GO:0016787">
    <property type="term" value="F:hydrolase activity"/>
    <property type="evidence" value="ECO:0007669"/>
    <property type="project" value="UniProtKB-KW"/>
</dbReference>
<dbReference type="SUPFAM" id="SSF116734">
    <property type="entry name" value="DNA methylase specificity domain"/>
    <property type="match status" value="2"/>
</dbReference>
<proteinExistence type="inferred from homology"/>
<dbReference type="KEGG" id="lje:BUE77_07070"/>
<keyword evidence="3" id="KW-0238">DNA-binding</keyword>
<dbReference type="AlphaFoldDB" id="A0A5N1IC92"/>
<dbReference type="OrthoDB" id="9795776at2"/>